<organism evidence="3 4">
    <name type="scientific">Candidatus Danuiimicrobium aquiferis</name>
    <dbReference type="NCBI Taxonomy" id="1801832"/>
    <lineage>
        <taxon>Bacteria</taxon>
        <taxon>Pseudomonadati</taxon>
        <taxon>Candidatus Omnitrophota</taxon>
        <taxon>Candidatus Danuiimicrobium</taxon>
    </lineage>
</organism>
<evidence type="ECO:0000313" key="3">
    <source>
        <dbReference type="EMBL" id="OGW97532.1"/>
    </source>
</evidence>
<evidence type="ECO:0000256" key="2">
    <source>
        <dbReference type="SAM" id="SignalP"/>
    </source>
</evidence>
<dbReference type="InterPro" id="IPR011990">
    <property type="entry name" value="TPR-like_helical_dom_sf"/>
</dbReference>
<dbReference type="SUPFAM" id="SSF48452">
    <property type="entry name" value="TPR-like"/>
    <property type="match status" value="1"/>
</dbReference>
<evidence type="ECO:0000256" key="1">
    <source>
        <dbReference type="SAM" id="MobiDB-lite"/>
    </source>
</evidence>
<sequence length="260" mass="29185">MKRISLIQLLMLVGAIMLLSNDGVAADIQTLIQKGDERLQEITEANAKEAIAVYEAALKIDPENYEANWKTSKAYCLILDLKTAGLIEEKEEYKPLLKELGEKAEFFADKAYIRNPKGVEALTWYNSSYGYQASSMGILQAIMKGAGGKLKKLANELIEVDDAALDALGYRMLGRFYLSAPFPVGSKGKAAEYLEKAVEKAPGSLFDHYWLGEAYRMKKKSEEARREFQFVLDHPPSADEKHFSEPTKQAAQRRLSRNAY</sequence>
<proteinExistence type="predicted"/>
<dbReference type="EMBL" id="MHFR01000041">
    <property type="protein sequence ID" value="OGW97532.1"/>
    <property type="molecule type" value="Genomic_DNA"/>
</dbReference>
<reference evidence="3 4" key="1">
    <citation type="journal article" date="2016" name="Nat. Commun.">
        <title>Thousands of microbial genomes shed light on interconnected biogeochemical processes in an aquifer system.</title>
        <authorList>
            <person name="Anantharaman K."/>
            <person name="Brown C.T."/>
            <person name="Hug L.A."/>
            <person name="Sharon I."/>
            <person name="Castelle C.J."/>
            <person name="Probst A.J."/>
            <person name="Thomas B.C."/>
            <person name="Singh A."/>
            <person name="Wilkins M.J."/>
            <person name="Karaoz U."/>
            <person name="Brodie E.L."/>
            <person name="Williams K.H."/>
            <person name="Hubbard S.S."/>
            <person name="Banfield J.F."/>
        </authorList>
    </citation>
    <scope>NUCLEOTIDE SEQUENCE [LARGE SCALE GENOMIC DNA]</scope>
</reference>
<feature type="compositionally biased region" description="Basic and acidic residues" evidence="1">
    <location>
        <begin position="236"/>
        <end position="245"/>
    </location>
</feature>
<feature type="region of interest" description="Disordered" evidence="1">
    <location>
        <begin position="235"/>
        <end position="260"/>
    </location>
</feature>
<accession>A0A1G1KXH8</accession>
<name>A0A1G1KXH8_9BACT</name>
<comment type="caution">
    <text evidence="3">The sequence shown here is derived from an EMBL/GenBank/DDBJ whole genome shotgun (WGS) entry which is preliminary data.</text>
</comment>
<feature type="signal peptide" evidence="2">
    <location>
        <begin position="1"/>
        <end position="25"/>
    </location>
</feature>
<dbReference type="Proteomes" id="UP000178187">
    <property type="component" value="Unassembled WGS sequence"/>
</dbReference>
<dbReference type="AlphaFoldDB" id="A0A1G1KXH8"/>
<keyword evidence="2" id="KW-0732">Signal</keyword>
<protein>
    <recommendedName>
        <fullName evidence="5">Tetratricopeptide repeat protein</fullName>
    </recommendedName>
</protein>
<evidence type="ECO:0000313" key="4">
    <source>
        <dbReference type="Proteomes" id="UP000178187"/>
    </source>
</evidence>
<evidence type="ECO:0008006" key="5">
    <source>
        <dbReference type="Google" id="ProtNLM"/>
    </source>
</evidence>
<gene>
    <name evidence="3" type="ORF">A3G33_05095</name>
</gene>
<dbReference type="Gene3D" id="1.25.40.10">
    <property type="entry name" value="Tetratricopeptide repeat domain"/>
    <property type="match status" value="1"/>
</dbReference>
<feature type="chain" id="PRO_5009576595" description="Tetratricopeptide repeat protein" evidence="2">
    <location>
        <begin position="26"/>
        <end position="260"/>
    </location>
</feature>